<organism evidence="1">
    <name type="scientific">Mycobacterium xenopi 4042</name>
    <dbReference type="NCBI Taxonomy" id="1299334"/>
    <lineage>
        <taxon>Bacteria</taxon>
        <taxon>Bacillati</taxon>
        <taxon>Actinomycetota</taxon>
        <taxon>Actinomycetes</taxon>
        <taxon>Mycobacteriales</taxon>
        <taxon>Mycobacteriaceae</taxon>
        <taxon>Mycobacterium</taxon>
    </lineage>
</organism>
<protein>
    <submittedName>
        <fullName evidence="1">Uncharacterized protein</fullName>
    </submittedName>
</protein>
<gene>
    <name evidence="1" type="ORF">I553_9844</name>
</gene>
<accession>X7YNN8</accession>
<dbReference type="PATRIC" id="fig|1299334.3.peg.9336"/>
<evidence type="ECO:0000313" key="1">
    <source>
        <dbReference type="EMBL" id="EUA08787.1"/>
    </source>
</evidence>
<name>X7YNN8_MYCXE</name>
<sequence>MPRLGGQTPGLARCGWEAMTVGSAIVAEAPARGAGSTR</sequence>
<comment type="caution">
    <text evidence="1">The sequence shown here is derived from an EMBL/GenBank/DDBJ whole genome shotgun (WGS) entry which is preliminary data.</text>
</comment>
<dbReference type="EMBL" id="JAOB01000090">
    <property type="protein sequence ID" value="EUA08787.1"/>
    <property type="molecule type" value="Genomic_DNA"/>
</dbReference>
<dbReference type="AlphaFoldDB" id="X7YNN8"/>
<reference evidence="1" key="1">
    <citation type="submission" date="2014-01" db="EMBL/GenBank/DDBJ databases">
        <authorList>
            <person name="Brown-Elliot B."/>
            <person name="Wallace R."/>
            <person name="Lenaerts A."/>
            <person name="Ordway D."/>
            <person name="DeGroote M.A."/>
            <person name="Parker T."/>
            <person name="Sizemore C."/>
            <person name="Tallon L.J."/>
            <person name="Sadzewicz L.K."/>
            <person name="Sengamalay N."/>
            <person name="Fraser C.M."/>
            <person name="Hine E."/>
            <person name="Shefchek K.A."/>
            <person name="Das S.P."/>
            <person name="Tettelin H."/>
        </authorList>
    </citation>
    <scope>NUCLEOTIDE SEQUENCE [LARGE SCALE GENOMIC DNA]</scope>
    <source>
        <strain evidence="1">4042</strain>
    </source>
</reference>
<proteinExistence type="predicted"/>